<protein>
    <submittedName>
        <fullName evidence="1">Uncharacterized protein</fullName>
    </submittedName>
</protein>
<dbReference type="KEGG" id="pprf:DPRO_3117"/>
<name>A0A2C8FC70_9BACT</name>
<reference evidence="2" key="1">
    <citation type="submission" date="2017-09" db="EMBL/GenBank/DDBJ databases">
        <authorList>
            <person name="Regsiter A."/>
            <person name="William W."/>
        </authorList>
    </citation>
    <scope>NUCLEOTIDE SEQUENCE [LARGE SCALE GENOMIC DNA]</scope>
    <source>
        <strain evidence="2">500-1</strain>
    </source>
</reference>
<organism evidence="1 2">
    <name type="scientific">Pseudodesulfovibrio profundus</name>
    <dbReference type="NCBI Taxonomy" id="57320"/>
    <lineage>
        <taxon>Bacteria</taxon>
        <taxon>Pseudomonadati</taxon>
        <taxon>Thermodesulfobacteriota</taxon>
        <taxon>Desulfovibrionia</taxon>
        <taxon>Desulfovibrionales</taxon>
        <taxon>Desulfovibrionaceae</taxon>
    </lineage>
</organism>
<dbReference type="Proteomes" id="UP000219215">
    <property type="component" value="Chromosome DPRO"/>
</dbReference>
<keyword evidence="2" id="KW-1185">Reference proteome</keyword>
<proteinExistence type="predicted"/>
<evidence type="ECO:0000313" key="1">
    <source>
        <dbReference type="EMBL" id="SOB60029.1"/>
    </source>
</evidence>
<sequence>MCFALRQFGNPGFLVHVGLPELLPAVYPGLEPRRKVVEIDRGREQDGSGREYRLEELPGLILMGDGAPFFVRNALCLVAEPAGNAGQDMGIAHEVNCRIAPGPSDSFL</sequence>
<dbReference type="AlphaFoldDB" id="A0A2C8FC70"/>
<dbReference type="EMBL" id="LT907975">
    <property type="protein sequence ID" value="SOB60029.1"/>
    <property type="molecule type" value="Genomic_DNA"/>
</dbReference>
<evidence type="ECO:0000313" key="2">
    <source>
        <dbReference type="Proteomes" id="UP000219215"/>
    </source>
</evidence>
<gene>
    <name evidence="1" type="ORF">DPRO_3117</name>
</gene>
<accession>A0A2C8FC70</accession>